<feature type="transmembrane region" description="Helical" evidence="8">
    <location>
        <begin position="133"/>
        <end position="152"/>
    </location>
</feature>
<accession>A0A543NGM1</accession>
<comment type="caution">
    <text evidence="9">The sequence shown here is derived from an EMBL/GenBank/DDBJ whole genome shotgun (WGS) entry which is preliminary data.</text>
</comment>
<organism evidence="9 10">
    <name type="scientific">Haloactinospora alba</name>
    <dbReference type="NCBI Taxonomy" id="405555"/>
    <lineage>
        <taxon>Bacteria</taxon>
        <taxon>Bacillati</taxon>
        <taxon>Actinomycetota</taxon>
        <taxon>Actinomycetes</taxon>
        <taxon>Streptosporangiales</taxon>
        <taxon>Nocardiopsidaceae</taxon>
        <taxon>Haloactinospora</taxon>
    </lineage>
</organism>
<keyword evidence="4 7" id="KW-0812">Transmembrane</keyword>
<dbReference type="InterPro" id="IPR023271">
    <property type="entry name" value="Aquaporin-like"/>
</dbReference>
<evidence type="ECO:0000256" key="6">
    <source>
        <dbReference type="ARBA" id="ARBA00023136"/>
    </source>
</evidence>
<gene>
    <name evidence="9" type="ORF">FHX37_0895</name>
</gene>
<keyword evidence="3 7" id="KW-0813">Transport</keyword>
<keyword evidence="6 8" id="KW-0472">Membrane</keyword>
<dbReference type="SUPFAM" id="SSF81338">
    <property type="entry name" value="Aquaporin-like"/>
    <property type="match status" value="1"/>
</dbReference>
<feature type="transmembrane region" description="Helical" evidence="8">
    <location>
        <begin position="221"/>
        <end position="248"/>
    </location>
</feature>
<dbReference type="GO" id="GO:0005886">
    <property type="term" value="C:plasma membrane"/>
    <property type="evidence" value="ECO:0007669"/>
    <property type="project" value="TreeGrafter"/>
</dbReference>
<dbReference type="Gene3D" id="1.20.1080.10">
    <property type="entry name" value="Glycerol uptake facilitator protein"/>
    <property type="match status" value="1"/>
</dbReference>
<protein>
    <submittedName>
        <fullName evidence="9">Glycerol uptake facilitator protein</fullName>
    </submittedName>
</protein>
<comment type="subcellular location">
    <subcellularLocation>
        <location evidence="1">Membrane</location>
        <topology evidence="1">Multi-pass membrane protein</topology>
    </subcellularLocation>
</comment>
<name>A0A543NGM1_9ACTN</name>
<evidence type="ECO:0000256" key="5">
    <source>
        <dbReference type="ARBA" id="ARBA00022989"/>
    </source>
</evidence>
<evidence type="ECO:0000256" key="3">
    <source>
        <dbReference type="ARBA" id="ARBA00022448"/>
    </source>
</evidence>
<dbReference type="InterPro" id="IPR050363">
    <property type="entry name" value="MIP/Aquaporin"/>
</dbReference>
<feature type="transmembrane region" description="Helical" evidence="8">
    <location>
        <begin position="7"/>
        <end position="27"/>
    </location>
</feature>
<reference evidence="9 10" key="1">
    <citation type="submission" date="2019-06" db="EMBL/GenBank/DDBJ databases">
        <title>Sequencing the genomes of 1000 actinobacteria strains.</title>
        <authorList>
            <person name="Klenk H.-P."/>
        </authorList>
    </citation>
    <scope>NUCLEOTIDE SEQUENCE [LARGE SCALE GENOMIC DNA]</scope>
    <source>
        <strain evidence="9 10">DSM 45015</strain>
    </source>
</reference>
<evidence type="ECO:0000256" key="2">
    <source>
        <dbReference type="ARBA" id="ARBA00006175"/>
    </source>
</evidence>
<dbReference type="InterPro" id="IPR022357">
    <property type="entry name" value="MIP_CS"/>
</dbReference>
<dbReference type="PANTHER" id="PTHR43829">
    <property type="entry name" value="AQUAPORIN OR AQUAGLYCEROPORIN RELATED"/>
    <property type="match status" value="1"/>
</dbReference>
<dbReference type="PROSITE" id="PS00221">
    <property type="entry name" value="MIP"/>
    <property type="match status" value="1"/>
</dbReference>
<evidence type="ECO:0000313" key="9">
    <source>
        <dbReference type="EMBL" id="TQN31006.1"/>
    </source>
</evidence>
<dbReference type="Pfam" id="PF00230">
    <property type="entry name" value="MIP"/>
    <property type="match status" value="1"/>
</dbReference>
<feature type="transmembrane region" description="Helical" evidence="8">
    <location>
        <begin position="164"/>
        <end position="188"/>
    </location>
</feature>
<sequence length="249" mass="25400">MEYIAEFVGTAILTLLGCGVVAGVTLAKSKANGGGWIVITLGWGLAVGMAVYAVGQFSGAHINPAVTFGMASIGELPWSMVPGYVAAQVAGGAFGAALVWVTYLPHWKETEDTETKLGVFSTVPAIRNIPANFATEVIGTFMLVFGILGINANMNPIGQSNGDLADLFGTGLAPLLIGLLVTAIGLSLGGPTGYAINPARDLGPRIAHALLPIAGKGGSDWSYALVPIVAPIVGGVLGGQTFVLLGFYE</sequence>
<dbReference type="NCBIfam" id="TIGR00861">
    <property type="entry name" value="MIP"/>
    <property type="match status" value="1"/>
</dbReference>
<dbReference type="PANTHER" id="PTHR43829:SF9">
    <property type="entry name" value="AQUAPORIN-9"/>
    <property type="match status" value="1"/>
</dbReference>
<dbReference type="Proteomes" id="UP000317422">
    <property type="component" value="Unassembled WGS sequence"/>
</dbReference>
<proteinExistence type="inferred from homology"/>
<feature type="transmembrane region" description="Helical" evidence="8">
    <location>
        <begin position="76"/>
        <end position="103"/>
    </location>
</feature>
<dbReference type="PRINTS" id="PR00783">
    <property type="entry name" value="MINTRINSICP"/>
</dbReference>
<dbReference type="OrthoDB" id="9807293at2"/>
<comment type="similarity">
    <text evidence="2 7">Belongs to the MIP/aquaporin (TC 1.A.8) family.</text>
</comment>
<feature type="transmembrane region" description="Helical" evidence="8">
    <location>
        <begin position="33"/>
        <end position="55"/>
    </location>
</feature>
<dbReference type="CDD" id="cd00333">
    <property type="entry name" value="MIP"/>
    <property type="match status" value="1"/>
</dbReference>
<evidence type="ECO:0000256" key="4">
    <source>
        <dbReference type="ARBA" id="ARBA00022692"/>
    </source>
</evidence>
<evidence type="ECO:0000313" key="10">
    <source>
        <dbReference type="Proteomes" id="UP000317422"/>
    </source>
</evidence>
<evidence type="ECO:0000256" key="7">
    <source>
        <dbReference type="RuleBase" id="RU000477"/>
    </source>
</evidence>
<evidence type="ECO:0000256" key="1">
    <source>
        <dbReference type="ARBA" id="ARBA00004141"/>
    </source>
</evidence>
<dbReference type="RefSeq" id="WP_141922283.1">
    <property type="nucleotide sequence ID" value="NZ_VFQC01000001.1"/>
</dbReference>
<dbReference type="AlphaFoldDB" id="A0A543NGM1"/>
<keyword evidence="10" id="KW-1185">Reference proteome</keyword>
<keyword evidence="5 8" id="KW-1133">Transmembrane helix</keyword>
<dbReference type="EMBL" id="VFQC01000001">
    <property type="protein sequence ID" value="TQN31006.1"/>
    <property type="molecule type" value="Genomic_DNA"/>
</dbReference>
<dbReference type="InterPro" id="IPR000425">
    <property type="entry name" value="MIP"/>
</dbReference>
<dbReference type="GO" id="GO:0015254">
    <property type="term" value="F:glycerol channel activity"/>
    <property type="evidence" value="ECO:0007669"/>
    <property type="project" value="TreeGrafter"/>
</dbReference>
<evidence type="ECO:0000256" key="8">
    <source>
        <dbReference type="SAM" id="Phobius"/>
    </source>
</evidence>